<accession>A0A0A2UTR9</accession>
<gene>
    <name evidence="1" type="ORF">N780_08345</name>
</gene>
<name>A0A0A2UTR9_9BACI</name>
<protein>
    <submittedName>
        <fullName evidence="1">Uncharacterized protein</fullName>
    </submittedName>
</protein>
<dbReference type="EMBL" id="AVBG01000007">
    <property type="protein sequence ID" value="KGP91309.1"/>
    <property type="molecule type" value="Genomic_DNA"/>
</dbReference>
<evidence type="ECO:0000313" key="2">
    <source>
        <dbReference type="Proteomes" id="UP000030153"/>
    </source>
</evidence>
<comment type="caution">
    <text evidence="1">The sequence shown here is derived from an EMBL/GenBank/DDBJ whole genome shotgun (WGS) entry which is preliminary data.</text>
</comment>
<proteinExistence type="predicted"/>
<sequence>MEKQILFACIVNGIFLNVGTPIYAEDEAPKCEKANDTIEWVAGIKISKTREDQIEHALTLALQGKTFAALERKYIEGRKENGYYMEPFKIIDIRNDEHGFTFIDLLVRLQRVVDNKPDLKREEFLVTFKADYDCGFVVSDTEKLN</sequence>
<dbReference type="AlphaFoldDB" id="A0A0A2UTR9"/>
<dbReference type="RefSeq" id="WP_036783587.1">
    <property type="nucleotide sequence ID" value="NZ_AVBG01000007.1"/>
</dbReference>
<organism evidence="1 2">
    <name type="scientific">Pontibacillus chungwhensis BH030062</name>
    <dbReference type="NCBI Taxonomy" id="1385513"/>
    <lineage>
        <taxon>Bacteria</taxon>
        <taxon>Bacillati</taxon>
        <taxon>Bacillota</taxon>
        <taxon>Bacilli</taxon>
        <taxon>Bacillales</taxon>
        <taxon>Bacillaceae</taxon>
        <taxon>Pontibacillus</taxon>
    </lineage>
</organism>
<reference evidence="1 2" key="1">
    <citation type="submission" date="2013-08" db="EMBL/GenBank/DDBJ databases">
        <title>Genome of Pontibacillus chungwhensis.</title>
        <authorList>
            <person name="Wang Q."/>
            <person name="Wang G."/>
        </authorList>
    </citation>
    <scope>NUCLEOTIDE SEQUENCE [LARGE SCALE GENOMIC DNA]</scope>
    <source>
        <strain evidence="1 2">BH030062</strain>
    </source>
</reference>
<dbReference type="Proteomes" id="UP000030153">
    <property type="component" value="Unassembled WGS sequence"/>
</dbReference>
<evidence type="ECO:0000313" key="1">
    <source>
        <dbReference type="EMBL" id="KGP91309.1"/>
    </source>
</evidence>
<dbReference type="OrthoDB" id="2653249at2"/>
<dbReference type="STRING" id="1385513.N780_08345"/>
<keyword evidence="2" id="KW-1185">Reference proteome</keyword>